<organism evidence="1 2">
    <name type="scientific">Streptomyces albus</name>
    <dbReference type="NCBI Taxonomy" id="1888"/>
    <lineage>
        <taxon>Bacteria</taxon>
        <taxon>Bacillati</taxon>
        <taxon>Actinomycetota</taxon>
        <taxon>Actinomycetes</taxon>
        <taxon>Kitasatosporales</taxon>
        <taxon>Streptomycetaceae</taxon>
        <taxon>Streptomyces</taxon>
    </lineage>
</organism>
<dbReference type="EMBL" id="RCIY01000069">
    <property type="protein sequence ID" value="TGG80492.1"/>
    <property type="molecule type" value="Genomic_DNA"/>
</dbReference>
<gene>
    <name evidence="1" type="ORF">D8771_22140</name>
</gene>
<comment type="caution">
    <text evidence="1">The sequence shown here is derived from an EMBL/GenBank/DDBJ whole genome shotgun (WGS) entry which is preliminary data.</text>
</comment>
<protein>
    <submittedName>
        <fullName evidence="1">Uncharacterized protein</fullName>
    </submittedName>
</protein>
<dbReference type="AlphaFoldDB" id="A0A8H1L833"/>
<proteinExistence type="predicted"/>
<evidence type="ECO:0000313" key="2">
    <source>
        <dbReference type="Proteomes" id="UP000298111"/>
    </source>
</evidence>
<dbReference type="Proteomes" id="UP000298111">
    <property type="component" value="Unassembled WGS sequence"/>
</dbReference>
<accession>A0A8H1L833</accession>
<name>A0A8H1L833_9ACTN</name>
<evidence type="ECO:0000313" key="1">
    <source>
        <dbReference type="EMBL" id="TGG80492.1"/>
    </source>
</evidence>
<reference evidence="1 2" key="1">
    <citation type="submission" date="2018-10" db="EMBL/GenBank/DDBJ databases">
        <title>Isolation of pseudouridimycin from Streptomyces albus DSM 40763.</title>
        <authorList>
            <person name="Rosenqvist P."/>
            <person name="Metsae-Ketelae M."/>
            <person name="Virta P."/>
        </authorList>
    </citation>
    <scope>NUCLEOTIDE SEQUENCE [LARGE SCALE GENOMIC DNA]</scope>
    <source>
        <strain evidence="1 2">DSM 40763</strain>
    </source>
</reference>
<sequence length="118" mass="13553">MYCVLSVDDNEELKFSSSWASHRSLEPRFGIGRGTRLLGGEYYTGTRRASAYFPCSNPKVRLDAPRTKDGKRRTVPAEYYIIEVRSLHHPKDEAESEKAMKRFIVPFAKAVKKKLPCR</sequence>